<evidence type="ECO:0000313" key="1">
    <source>
        <dbReference type="EMBL" id="MBU2950223.1"/>
    </source>
</evidence>
<gene>
    <name evidence="1" type="ORF">KO493_05910</name>
</gene>
<proteinExistence type="predicted"/>
<comment type="caution">
    <text evidence="1">The sequence shown here is derived from an EMBL/GenBank/DDBJ whole genome shotgun (WGS) entry which is preliminary data.</text>
</comment>
<dbReference type="EMBL" id="JAHKPD010000011">
    <property type="protein sequence ID" value="MBU2950223.1"/>
    <property type="molecule type" value="Genomic_DNA"/>
</dbReference>
<reference evidence="1" key="1">
    <citation type="submission" date="2021-05" db="EMBL/GenBank/DDBJ databases">
        <title>Draft genomes of bacteria isolated from model marine particles.</title>
        <authorList>
            <person name="Datta M.S."/>
            <person name="Schwartzman J.A."/>
            <person name="Enke T.N."/>
            <person name="Saavedra J."/>
            <person name="Cermak N."/>
            <person name="Cordero O.X."/>
        </authorList>
    </citation>
    <scope>NUCLEOTIDE SEQUENCE</scope>
    <source>
        <strain evidence="1">I2M19</strain>
    </source>
</reference>
<sequence length="374" mass="42453">MNFDKIFIILFALTIGCSNILQAQNHDIDEHFDESSNTLTAVPLIVNNPTLKTGFGGMGMYFFKLNQNDTISPPSNVNVMGLYSTNDSHLITIISRLFWGEDRNRMNFATGISNVNNNFLYNIEGEDDVRLVFTEKRKFITLEYSRKLLGELYLGMLYLGTQTNYTFKNGTDEENEFARDFFDQNDITDNFVSSIGLNFSIDTRDYVYYPTKGLMFSIRPKFNTAWLGSDNNYTDTDFEGAYFTSIASNQVLGFAIGGGFATGDVPFDGYQNYGVRNNLRGYQAGKYKGKHMIAAQAEYRWRFYNRWGAVAFAGLGSIWGNDQEEEAFERGLLPAAGMGMRFMISREKRINLRLDYAIGVDGNQGLYFGVMEAF</sequence>
<name>A0ACC5U7B7_9FLAO</name>
<organism evidence="1 2">
    <name type="scientific">Pseudotamlana agarivorans</name>
    <dbReference type="NCBI Taxonomy" id="481183"/>
    <lineage>
        <taxon>Bacteria</taxon>
        <taxon>Pseudomonadati</taxon>
        <taxon>Bacteroidota</taxon>
        <taxon>Flavobacteriia</taxon>
        <taxon>Flavobacteriales</taxon>
        <taxon>Flavobacteriaceae</taxon>
        <taxon>Pseudotamlana</taxon>
    </lineage>
</organism>
<dbReference type="Proteomes" id="UP001647509">
    <property type="component" value="Unassembled WGS sequence"/>
</dbReference>
<evidence type="ECO:0000313" key="2">
    <source>
        <dbReference type="Proteomes" id="UP001647509"/>
    </source>
</evidence>
<accession>A0ACC5U7B7</accession>
<keyword evidence="2" id="KW-1185">Reference proteome</keyword>
<protein>
    <submittedName>
        <fullName evidence="1">Outer membrane protein assembly factor</fullName>
    </submittedName>
</protein>